<protein>
    <recommendedName>
        <fullName evidence="6">Aspartyl aminopeptidase</fullName>
        <ecNumber evidence="5">3.4.11.21</ecNumber>
    </recommendedName>
</protein>
<keyword evidence="14" id="KW-1185">Reference proteome</keyword>
<dbReference type="InterPro" id="IPR023358">
    <property type="entry name" value="Peptidase_M18_dom2"/>
</dbReference>
<dbReference type="Pfam" id="PF02127">
    <property type="entry name" value="Peptidase_M18"/>
    <property type="match status" value="1"/>
</dbReference>
<dbReference type="PRINTS" id="PR00932">
    <property type="entry name" value="AMINO1PTASE"/>
</dbReference>
<keyword evidence="7 13" id="KW-0031">Aminopeptidase</keyword>
<evidence type="ECO:0000256" key="1">
    <source>
        <dbReference type="ARBA" id="ARBA00001335"/>
    </source>
</evidence>
<dbReference type="GO" id="GO:0004177">
    <property type="term" value="F:aminopeptidase activity"/>
    <property type="evidence" value="ECO:0007669"/>
    <property type="project" value="UniProtKB-KW"/>
</dbReference>
<keyword evidence="9 13" id="KW-0479">Metal-binding</keyword>
<keyword evidence="8 13" id="KW-0645">Protease</keyword>
<dbReference type="PANTHER" id="PTHR28570">
    <property type="entry name" value="ASPARTYL AMINOPEPTIDASE"/>
    <property type="match status" value="1"/>
</dbReference>
<dbReference type="FunFam" id="2.30.250.10:FF:000001">
    <property type="entry name" value="Aspartyl aminopeptidase 1"/>
    <property type="match status" value="1"/>
</dbReference>
<evidence type="ECO:0000256" key="8">
    <source>
        <dbReference type="ARBA" id="ARBA00022670"/>
    </source>
</evidence>
<proteinExistence type="inferred from homology"/>
<name>A0A914Y927_9BILA</name>
<dbReference type="GO" id="GO:0008270">
    <property type="term" value="F:zinc ion binding"/>
    <property type="evidence" value="ECO:0007669"/>
    <property type="project" value="InterPro"/>
</dbReference>
<organism evidence="14 15">
    <name type="scientific">Panagrolaimus superbus</name>
    <dbReference type="NCBI Taxonomy" id="310955"/>
    <lineage>
        <taxon>Eukaryota</taxon>
        <taxon>Metazoa</taxon>
        <taxon>Ecdysozoa</taxon>
        <taxon>Nematoda</taxon>
        <taxon>Chromadorea</taxon>
        <taxon>Rhabditida</taxon>
        <taxon>Tylenchina</taxon>
        <taxon>Panagrolaimomorpha</taxon>
        <taxon>Panagrolaimoidea</taxon>
        <taxon>Panagrolaimidae</taxon>
        <taxon>Panagrolaimus</taxon>
    </lineage>
</organism>
<evidence type="ECO:0000256" key="9">
    <source>
        <dbReference type="ARBA" id="ARBA00022723"/>
    </source>
</evidence>
<accession>A0A914Y927</accession>
<evidence type="ECO:0000256" key="4">
    <source>
        <dbReference type="ARBA" id="ARBA00011395"/>
    </source>
</evidence>
<evidence type="ECO:0000256" key="7">
    <source>
        <dbReference type="ARBA" id="ARBA00022438"/>
    </source>
</evidence>
<dbReference type="GO" id="GO:0008237">
    <property type="term" value="F:metallopeptidase activity"/>
    <property type="evidence" value="ECO:0007669"/>
    <property type="project" value="UniProtKB-KW"/>
</dbReference>
<dbReference type="AlphaFoldDB" id="A0A914Y927"/>
<dbReference type="Gene3D" id="3.40.630.10">
    <property type="entry name" value="Zn peptidases"/>
    <property type="match status" value="1"/>
</dbReference>
<evidence type="ECO:0000256" key="12">
    <source>
        <dbReference type="ARBA" id="ARBA00023049"/>
    </source>
</evidence>
<keyword evidence="12 13" id="KW-0482">Metalloprotease</keyword>
<comment type="cofactor">
    <cofactor evidence="2">
        <name>Zn(2+)</name>
        <dbReference type="ChEBI" id="CHEBI:29105"/>
    </cofactor>
</comment>
<reference evidence="15" key="1">
    <citation type="submission" date="2022-11" db="UniProtKB">
        <authorList>
            <consortium name="WormBaseParasite"/>
        </authorList>
    </citation>
    <scope>IDENTIFICATION</scope>
</reference>
<evidence type="ECO:0000256" key="10">
    <source>
        <dbReference type="ARBA" id="ARBA00022801"/>
    </source>
</evidence>
<evidence type="ECO:0000256" key="5">
    <source>
        <dbReference type="ARBA" id="ARBA00011965"/>
    </source>
</evidence>
<dbReference type="PANTHER" id="PTHR28570:SF3">
    <property type="entry name" value="ASPARTYL AMINOPEPTIDASE"/>
    <property type="match status" value="1"/>
</dbReference>
<dbReference type="SUPFAM" id="SSF101821">
    <property type="entry name" value="Aminopeptidase/glucanase lid domain"/>
    <property type="match status" value="1"/>
</dbReference>
<dbReference type="InterPro" id="IPR001948">
    <property type="entry name" value="Peptidase_M18"/>
</dbReference>
<evidence type="ECO:0000256" key="13">
    <source>
        <dbReference type="RuleBase" id="RU004386"/>
    </source>
</evidence>
<evidence type="ECO:0000256" key="6">
    <source>
        <dbReference type="ARBA" id="ARBA00015118"/>
    </source>
</evidence>
<dbReference type="Gene3D" id="2.30.250.10">
    <property type="entry name" value="Aminopeptidase i, Domain 2"/>
    <property type="match status" value="1"/>
</dbReference>
<evidence type="ECO:0000313" key="15">
    <source>
        <dbReference type="WBParaSite" id="PSU_v2.g15949.t1"/>
    </source>
</evidence>
<dbReference type="WBParaSite" id="PSU_v2.g15949.t1">
    <property type="protein sequence ID" value="PSU_v2.g15949.t1"/>
    <property type="gene ID" value="PSU_v2.g15949"/>
</dbReference>
<dbReference type="GO" id="GO:0006508">
    <property type="term" value="P:proteolysis"/>
    <property type="evidence" value="ECO:0007669"/>
    <property type="project" value="UniProtKB-KW"/>
</dbReference>
<dbReference type="Proteomes" id="UP000887577">
    <property type="component" value="Unplaced"/>
</dbReference>
<evidence type="ECO:0000256" key="2">
    <source>
        <dbReference type="ARBA" id="ARBA00001947"/>
    </source>
</evidence>
<dbReference type="NCBIfam" id="NF002759">
    <property type="entry name" value="PRK02813.1"/>
    <property type="match status" value="1"/>
</dbReference>
<evidence type="ECO:0000256" key="11">
    <source>
        <dbReference type="ARBA" id="ARBA00022833"/>
    </source>
</evidence>
<dbReference type="GO" id="GO:0005737">
    <property type="term" value="C:cytoplasm"/>
    <property type="evidence" value="ECO:0007669"/>
    <property type="project" value="UniProtKB-ARBA"/>
</dbReference>
<evidence type="ECO:0000313" key="14">
    <source>
        <dbReference type="Proteomes" id="UP000887577"/>
    </source>
</evidence>
<comment type="catalytic activity">
    <reaction evidence="1">
        <text>Release of an N-terminal aspartate or glutamate from a peptide, with a preference for aspartate.</text>
        <dbReference type="EC" id="3.4.11.21"/>
    </reaction>
</comment>
<comment type="similarity">
    <text evidence="3 13">Belongs to the peptidase M18 family.</text>
</comment>
<evidence type="ECO:0000256" key="3">
    <source>
        <dbReference type="ARBA" id="ARBA00008290"/>
    </source>
</evidence>
<sequence>MSIAASTEVSAAAQRFVTFLNRAVTPFHAISELSKHLKSDGFNELRESEDWKLQPNGKYYVTKNNSTIFAFAIGGEFKPGSGVSMIVGHTDSPSLRIKPISTESSAKFLQVGVSTYGGGTWRSWFDRDLAVAGELTYKRDGHLHRQLVDSKDAILCIPNLAIHLEADREKTTFNKEVELRPILCSEALAKLQGNEAINSPGGGPNILEDHHPIFLRYLGRLANCEPEEIVDLDLYLYDSHQAAITGLFKEFISGQRLDNLVGAYTCMEGLLESLADNSLTKDSNIRIAAAYDNEEVGSSSAQGAESNFNEWCLRRIFNNLGDSQASLFERGIGRSMIISADQAHAQHPNYPARHEDNHRPAFHGGVVVKINHNQRYATTSTTHSILKEIAYSAGVPLQQFVVRNDMACGSTVGPMLATKLAIRTVDVGCPQLAMHSIREFADTSSIIYAIRLYIEFYRRFPTVIEDFKP</sequence>
<dbReference type="SUPFAM" id="SSF53187">
    <property type="entry name" value="Zn-dependent exopeptidases"/>
    <property type="match status" value="1"/>
</dbReference>
<keyword evidence="10 13" id="KW-0378">Hydrolase</keyword>
<dbReference type="EC" id="3.4.11.21" evidence="5"/>
<keyword evidence="11 13" id="KW-0862">Zinc</keyword>
<comment type="subunit">
    <text evidence="4">Tetrahedron-shaped homododecamer built from six homodimers.</text>
</comment>
<dbReference type="CDD" id="cd05658">
    <property type="entry name" value="M18_DAP"/>
    <property type="match status" value="1"/>
</dbReference>